<dbReference type="PATRIC" id="fig|765698.3.peg.1201"/>
<dbReference type="PANTHER" id="PTHR47756">
    <property type="entry name" value="BLL6612 PROTEIN-RELATED"/>
    <property type="match status" value="1"/>
</dbReference>
<proteinExistence type="predicted"/>
<dbReference type="Pfam" id="PF04542">
    <property type="entry name" value="Sigma70_r2"/>
    <property type="match status" value="1"/>
</dbReference>
<evidence type="ECO:0000259" key="2">
    <source>
        <dbReference type="Pfam" id="PF20239"/>
    </source>
</evidence>
<gene>
    <name evidence="3" type="ordered locus">Mesci_0775</name>
</gene>
<name>E8TFR4_MESCW</name>
<organism evidence="3 4">
    <name type="scientific">Mesorhizobium ciceri biovar biserrulae (strain HAMBI 2942 / LMG 23838 / WSM1271)</name>
    <dbReference type="NCBI Taxonomy" id="765698"/>
    <lineage>
        <taxon>Bacteria</taxon>
        <taxon>Pseudomonadati</taxon>
        <taxon>Pseudomonadota</taxon>
        <taxon>Alphaproteobacteria</taxon>
        <taxon>Hyphomicrobiales</taxon>
        <taxon>Phyllobacteriaceae</taxon>
        <taxon>Mesorhizobium</taxon>
    </lineage>
</organism>
<feature type="domain" description="DUF6596" evidence="2">
    <location>
        <begin position="183"/>
        <end position="284"/>
    </location>
</feature>
<dbReference type="eggNOG" id="COG4941">
    <property type="taxonomic scope" value="Bacteria"/>
</dbReference>
<dbReference type="PANTHER" id="PTHR47756:SF2">
    <property type="entry name" value="BLL6612 PROTEIN"/>
    <property type="match status" value="1"/>
</dbReference>
<protein>
    <submittedName>
        <fullName evidence="3">RNA polymerase sigma factor, sigma-70 family</fullName>
    </submittedName>
</protein>
<dbReference type="AlphaFoldDB" id="E8TFR4"/>
<dbReference type="Pfam" id="PF20239">
    <property type="entry name" value="DUF6596"/>
    <property type="match status" value="1"/>
</dbReference>
<dbReference type="GO" id="GO:0003700">
    <property type="term" value="F:DNA-binding transcription factor activity"/>
    <property type="evidence" value="ECO:0007669"/>
    <property type="project" value="InterPro"/>
</dbReference>
<dbReference type="EMBL" id="CP002447">
    <property type="protein sequence ID" value="ADV09944.1"/>
    <property type="molecule type" value="Genomic_DNA"/>
</dbReference>
<evidence type="ECO:0000313" key="3">
    <source>
        <dbReference type="EMBL" id="ADV09944.1"/>
    </source>
</evidence>
<dbReference type="RefSeq" id="WP_013528639.1">
    <property type="nucleotide sequence ID" value="NC_014923.1"/>
</dbReference>
<dbReference type="KEGG" id="mci:Mesci_0775"/>
<dbReference type="Proteomes" id="UP000007471">
    <property type="component" value="Chromosome"/>
</dbReference>
<evidence type="ECO:0000259" key="1">
    <source>
        <dbReference type="Pfam" id="PF04542"/>
    </source>
</evidence>
<dbReference type="SUPFAM" id="SSF88659">
    <property type="entry name" value="Sigma3 and sigma4 domains of RNA polymerase sigma factors"/>
    <property type="match status" value="1"/>
</dbReference>
<dbReference type="InterPro" id="IPR046531">
    <property type="entry name" value="DUF6596"/>
</dbReference>
<dbReference type="STRING" id="765698.Mesci_0775"/>
<dbReference type="InterPro" id="IPR013324">
    <property type="entry name" value="RNA_pol_sigma_r3/r4-like"/>
</dbReference>
<dbReference type="InterPro" id="IPR007627">
    <property type="entry name" value="RNA_pol_sigma70_r2"/>
</dbReference>
<dbReference type="GO" id="GO:0006352">
    <property type="term" value="P:DNA-templated transcription initiation"/>
    <property type="evidence" value="ECO:0007669"/>
    <property type="project" value="InterPro"/>
</dbReference>
<feature type="domain" description="RNA polymerase sigma-70 region 2" evidence="1">
    <location>
        <begin position="20"/>
        <end position="80"/>
    </location>
</feature>
<evidence type="ECO:0000313" key="4">
    <source>
        <dbReference type="Proteomes" id="UP000007471"/>
    </source>
</evidence>
<sequence length="414" mass="45127">MESGLEIARAAAETAARQSYGKLVAWLAARTRDVAAAEDALADAFAAALERWPRTGVPKKPEAWLLAVARRRRVDAVRRRLTSEAGREHLKLIAEEAEARMTDEDLPDERLRLMFACAHPAIESSVRSPLILQTVLGFDAATIASAFLVSPATMGQRLVRAKSRIRETGIPFRVPEQAELGERLDAVLEAIYAAFAEGWSDPAGTETRRRNLATEGIWLGRLVASLLPEEPEALGLLSLILFAESRRAARRSAAGDFVPLAEQDCLLWDRALIDEAEALLSNAAAKGIIGRYQLEAAVQSAHAARRLTGRTDWAAIRELYDALLSIAGSPVVAINRAVAIAEAEGAVAGLAALYVLGDDKRLDDYQPYWAARAGLLARLGQVPQACEAYDRAIGLERDPAVRRFLQEKRAVLRN</sequence>
<dbReference type="Gene3D" id="1.10.1740.10">
    <property type="match status" value="1"/>
</dbReference>
<reference evidence="4" key="1">
    <citation type="submission" date="2011-01" db="EMBL/GenBank/DDBJ databases">
        <title>Complete sequence of chromosome of Mesorhizobium ciceri bv. biserrulae WSM1271.</title>
        <authorList>
            <person name="Lucas S."/>
            <person name="Copeland A."/>
            <person name="Lapidus A."/>
            <person name="Cheng J.-F."/>
            <person name="Goodwin L."/>
            <person name="Pitluck S."/>
            <person name="Teshima H."/>
            <person name="Detter J.C."/>
            <person name="Han C."/>
            <person name="Tapia R."/>
            <person name="Land M."/>
            <person name="Hauser L."/>
            <person name="Kyrpides N."/>
            <person name="Ivanova N."/>
            <person name="Nandasena K."/>
            <person name="Reeve W.G."/>
            <person name="Howieson J.G."/>
            <person name="O'Hara G."/>
            <person name="Tiwari R.P."/>
            <person name="Woyke T."/>
        </authorList>
    </citation>
    <scope>NUCLEOTIDE SEQUENCE [LARGE SCALE GENOMIC DNA]</scope>
    <source>
        <strain evidence="4">HAMBI 2942 / LMG 23838 / WSM1271</strain>
    </source>
</reference>
<accession>E8TFR4</accession>
<dbReference type="SUPFAM" id="SSF88946">
    <property type="entry name" value="Sigma2 domain of RNA polymerase sigma factors"/>
    <property type="match status" value="1"/>
</dbReference>
<dbReference type="HOGENOM" id="CLU_035311_1_0_5"/>
<dbReference type="OrthoDB" id="9780299at2"/>
<dbReference type="InterPro" id="IPR013325">
    <property type="entry name" value="RNA_pol_sigma_r2"/>
</dbReference>